<reference evidence="2 3" key="1">
    <citation type="submission" date="2023-03" db="EMBL/GenBank/DDBJ databases">
        <title>Bacillus Genome Sequencing.</title>
        <authorList>
            <person name="Dunlap C."/>
        </authorList>
    </citation>
    <scope>NUCLEOTIDE SEQUENCE [LARGE SCALE GENOMIC DNA]</scope>
    <source>
        <strain evidence="2 3">NRS-1351</strain>
    </source>
</reference>
<dbReference type="SUPFAM" id="SSF52540">
    <property type="entry name" value="P-loop containing nucleoside triphosphate hydrolases"/>
    <property type="match status" value="1"/>
</dbReference>
<dbReference type="GO" id="GO:0005524">
    <property type="term" value="F:ATP binding"/>
    <property type="evidence" value="ECO:0007669"/>
    <property type="project" value="UniProtKB-KW"/>
</dbReference>
<keyword evidence="2" id="KW-0067">ATP-binding</keyword>
<dbReference type="Proteomes" id="UP001355653">
    <property type="component" value="Unassembled WGS sequence"/>
</dbReference>
<organism evidence="2 3">
    <name type="scientific">Paenibacillus chondroitinus</name>
    <dbReference type="NCBI Taxonomy" id="59842"/>
    <lineage>
        <taxon>Bacteria</taxon>
        <taxon>Bacillati</taxon>
        <taxon>Bacillota</taxon>
        <taxon>Bacilli</taxon>
        <taxon>Bacillales</taxon>
        <taxon>Paenibacillaceae</taxon>
        <taxon>Paenibacillus</taxon>
    </lineage>
</organism>
<evidence type="ECO:0000313" key="3">
    <source>
        <dbReference type="Proteomes" id="UP001355653"/>
    </source>
</evidence>
<name>A0ABU6DLU8_9BACL</name>
<dbReference type="Gene3D" id="3.40.50.300">
    <property type="entry name" value="P-loop containing nucleotide triphosphate hydrolases"/>
    <property type="match status" value="1"/>
</dbReference>
<gene>
    <name evidence="2" type="ORF">P5G65_28065</name>
</gene>
<protein>
    <submittedName>
        <fullName evidence="2">ATP-binding domain-containing protein</fullName>
    </submittedName>
</protein>
<dbReference type="EMBL" id="JAROBY010000060">
    <property type="protein sequence ID" value="MEB4797762.1"/>
    <property type="molecule type" value="Genomic_DNA"/>
</dbReference>
<comment type="caution">
    <text evidence="2">The sequence shown here is derived from an EMBL/GenBank/DDBJ whole genome shotgun (WGS) entry which is preliminary data.</text>
</comment>
<proteinExistence type="predicted"/>
<accession>A0ABU6DLU8</accession>
<dbReference type="RefSeq" id="WP_325074618.1">
    <property type="nucleotide sequence ID" value="NZ_JAROBY010000060.1"/>
</dbReference>
<dbReference type="InterPro" id="IPR027785">
    <property type="entry name" value="UvrD-like_helicase_C"/>
</dbReference>
<feature type="non-terminal residue" evidence="2">
    <location>
        <position position="1"/>
    </location>
</feature>
<dbReference type="Pfam" id="PF13538">
    <property type="entry name" value="UvrD_C_2"/>
    <property type="match status" value="1"/>
</dbReference>
<evidence type="ECO:0000313" key="2">
    <source>
        <dbReference type="EMBL" id="MEB4797762.1"/>
    </source>
</evidence>
<feature type="domain" description="UvrD-like helicase C-terminal" evidence="1">
    <location>
        <begin position="74"/>
        <end position="117"/>
    </location>
</feature>
<sequence length="132" mass="14366">EEPRLLRAANAAELSRLVADTALTRQHGGASSVAILCKTERETEAAHAALKPLLPGLTRITKETLHYEAGVMIMPAYLAKGLEFDAVILYDAGAAVYAEAKERKLFYTACTRALHHLDVCYLGELTPFLPQA</sequence>
<keyword evidence="2" id="KW-0547">Nucleotide-binding</keyword>
<keyword evidence="3" id="KW-1185">Reference proteome</keyword>
<dbReference type="InterPro" id="IPR027417">
    <property type="entry name" value="P-loop_NTPase"/>
</dbReference>
<evidence type="ECO:0000259" key="1">
    <source>
        <dbReference type="Pfam" id="PF13538"/>
    </source>
</evidence>